<feature type="chain" id="PRO_5029016896" evidence="1">
    <location>
        <begin position="27"/>
        <end position="206"/>
    </location>
</feature>
<reference evidence="2 3" key="1">
    <citation type="submission" date="2020-09" db="EMBL/GenBank/DDBJ databases">
        <title>Characterization of Paenibacillus peoriae strain ZF390 with broad-spectrum antimicrobial activity as a potential biocontrol agent.</title>
        <authorList>
            <person name="Li L."/>
            <person name="Zhao Y."/>
            <person name="Li B."/>
            <person name="Xie X."/>
        </authorList>
    </citation>
    <scope>NUCLEOTIDE SEQUENCE [LARGE SCALE GENOMIC DNA]</scope>
    <source>
        <strain evidence="2 3">ZF390</strain>
        <plasmid evidence="2 3">pPlas1</plasmid>
    </source>
</reference>
<evidence type="ECO:0000256" key="1">
    <source>
        <dbReference type="SAM" id="SignalP"/>
    </source>
</evidence>
<geneLocation type="plasmid" evidence="2 3">
    <name>pPlas1</name>
</geneLocation>
<proteinExistence type="predicted"/>
<sequence length="206" mass="22485">MKFKNTAVILTGVLALTAVAPLAASAAPTSIEVKEVKQATPDAETFSAIKDIEKFIKLDGDQYVLDSAAKEVVSEKVFNNYSKAVESVNEQIKNGTFEVKNGQLVVNPNYTTYNPNIYGNWYWWGYAITFTNQEVKEQVQALKNTQSTSSLVFAIMAAVPGLQGTALPAAIIEANLAVLIDRFEANNHGRGVTLNLHVGYYDMTSN</sequence>
<accession>A0A7H0YHF2</accession>
<dbReference type="EMBL" id="CP061173">
    <property type="protein sequence ID" value="QNR70510.1"/>
    <property type="molecule type" value="Genomic_DNA"/>
</dbReference>
<evidence type="ECO:0000313" key="3">
    <source>
        <dbReference type="Proteomes" id="UP000516384"/>
    </source>
</evidence>
<gene>
    <name evidence="2" type="ORF">IAQ67_28920</name>
</gene>
<dbReference type="Proteomes" id="UP000516384">
    <property type="component" value="Plasmid pPlas1"/>
</dbReference>
<protein>
    <submittedName>
        <fullName evidence="2">Uncharacterized protein</fullName>
    </submittedName>
</protein>
<keyword evidence="2" id="KW-0614">Plasmid</keyword>
<name>A0A7H0YHF2_9BACL</name>
<feature type="signal peptide" evidence="1">
    <location>
        <begin position="1"/>
        <end position="26"/>
    </location>
</feature>
<organism evidence="2 3">
    <name type="scientific">Paenibacillus peoriae</name>
    <dbReference type="NCBI Taxonomy" id="59893"/>
    <lineage>
        <taxon>Bacteria</taxon>
        <taxon>Bacillati</taxon>
        <taxon>Bacillota</taxon>
        <taxon>Bacilli</taxon>
        <taxon>Bacillales</taxon>
        <taxon>Paenibacillaceae</taxon>
        <taxon>Paenibacillus</taxon>
    </lineage>
</organism>
<evidence type="ECO:0000313" key="2">
    <source>
        <dbReference type="EMBL" id="QNR70510.1"/>
    </source>
</evidence>
<dbReference type="AlphaFoldDB" id="A0A7H0YHF2"/>
<keyword evidence="1" id="KW-0732">Signal</keyword>
<dbReference type="RefSeq" id="WP_190299817.1">
    <property type="nucleotide sequence ID" value="NZ_CP061173.1"/>
</dbReference>